<evidence type="ECO:0000313" key="3">
    <source>
        <dbReference type="EMBL" id="MBB6408616.1"/>
    </source>
</evidence>
<feature type="region of interest" description="Disordered" evidence="1">
    <location>
        <begin position="154"/>
        <end position="185"/>
    </location>
</feature>
<evidence type="ECO:0000259" key="2">
    <source>
        <dbReference type="Pfam" id="PF09937"/>
    </source>
</evidence>
<comment type="caution">
    <text evidence="3">The sequence shown here is derived from an EMBL/GenBank/DDBJ whole genome shotgun (WGS) entry which is preliminary data.</text>
</comment>
<dbReference type="EMBL" id="JACHEF010000001">
    <property type="protein sequence ID" value="MBB6408616.1"/>
    <property type="molecule type" value="Genomic_DNA"/>
</dbReference>
<feature type="compositionally biased region" description="Basic and acidic residues" evidence="1">
    <location>
        <begin position="157"/>
        <end position="166"/>
    </location>
</feature>
<accession>A0A841P094</accession>
<name>A0A841P094_9HYPH</name>
<evidence type="ECO:0000256" key="1">
    <source>
        <dbReference type="SAM" id="MobiDB-lite"/>
    </source>
</evidence>
<organism evidence="3 4">
    <name type="scientific">Mesorhizobium sangaii</name>
    <dbReference type="NCBI Taxonomy" id="505389"/>
    <lineage>
        <taxon>Bacteria</taxon>
        <taxon>Pseudomonadati</taxon>
        <taxon>Pseudomonadota</taxon>
        <taxon>Alphaproteobacteria</taxon>
        <taxon>Hyphomicrobiales</taxon>
        <taxon>Phyllobacteriaceae</taxon>
        <taxon>Mesorhizobium</taxon>
    </lineage>
</organism>
<dbReference type="AlphaFoldDB" id="A0A841P094"/>
<feature type="domain" description="DUF2169" evidence="2">
    <location>
        <begin position="23"/>
        <end position="316"/>
    </location>
</feature>
<reference evidence="3 4" key="1">
    <citation type="submission" date="2020-08" db="EMBL/GenBank/DDBJ databases">
        <title>Genomic Encyclopedia of Type Strains, Phase IV (KMG-IV): sequencing the most valuable type-strain genomes for metagenomic binning, comparative biology and taxonomic classification.</title>
        <authorList>
            <person name="Goeker M."/>
        </authorList>
    </citation>
    <scope>NUCLEOTIDE SEQUENCE [LARGE SCALE GENOMIC DNA]</scope>
    <source>
        <strain evidence="3 4">DSM 100039</strain>
    </source>
</reference>
<evidence type="ECO:0000313" key="4">
    <source>
        <dbReference type="Proteomes" id="UP000556329"/>
    </source>
</evidence>
<gene>
    <name evidence="3" type="ORF">HNQ71_001260</name>
</gene>
<dbReference type="Pfam" id="PF09937">
    <property type="entry name" value="DUF2169"/>
    <property type="match status" value="1"/>
</dbReference>
<dbReference type="InterPro" id="IPR018683">
    <property type="entry name" value="DUF2169"/>
</dbReference>
<keyword evidence="4" id="KW-1185">Reference proteome</keyword>
<protein>
    <recommendedName>
        <fullName evidence="2">DUF2169 domain-containing protein</fullName>
    </recommendedName>
</protein>
<dbReference type="Proteomes" id="UP000556329">
    <property type="component" value="Unassembled WGS sequence"/>
</dbReference>
<proteinExistence type="predicted"/>
<sequence length="340" mass="38119">MWAISNSTGFPAMGSWVQDKAANKIWLVCVKATFDIASDGTTKPSDDQVPLFIQGQPLDGDFEKSLIYESDFFGVKPCTDVLVNGTAWAPNGKPTTALDVGFRVGPVQKRLRVFGDRWWTVSLAGGRDVIASPEYFVKMPIRYEAALGGWDRSASNPKDHRLDDRNPVGQGLISNPNGRLGRTLPNIEDPANLVTTWMSRPEPAGFNAIACHWSPRRELAGTYDDTWMKTRFPLWAEDLDPRYYCCAPRDQQVNGYLKGGEPVQAINMSPDGPIRFSLPRLIFGFSTRLKRETIHHRGSLATVILEPDQRRLIMVWQGSLICNKDVDYLDSTTVRLKKLM</sequence>